<feature type="region of interest" description="Disordered" evidence="4">
    <location>
        <begin position="650"/>
        <end position="704"/>
    </location>
</feature>
<gene>
    <name evidence="5" type="ORF">AK88_03615</name>
</gene>
<dbReference type="OMA" id="TIEYIPR"/>
<dbReference type="OrthoDB" id="2019504at2759"/>
<keyword evidence="6" id="KW-1185">Reference proteome</keyword>
<accession>A0A0D9QM45</accession>
<dbReference type="Proteomes" id="UP000054561">
    <property type="component" value="Unassembled WGS sequence"/>
</dbReference>
<feature type="compositionally biased region" description="Basic and acidic residues" evidence="4">
    <location>
        <begin position="695"/>
        <end position="704"/>
    </location>
</feature>
<feature type="compositionally biased region" description="Acidic residues" evidence="4">
    <location>
        <begin position="376"/>
        <end position="399"/>
    </location>
</feature>
<protein>
    <recommendedName>
        <fullName evidence="7">Nucleolar protein Nop52</fullName>
    </recommendedName>
</protein>
<reference evidence="5 6" key="1">
    <citation type="submission" date="2014-03" db="EMBL/GenBank/DDBJ databases">
        <title>The Genome Sequence of Plasmodium fragile nilgiri.</title>
        <authorList>
            <consortium name="The Broad Institute Genomics Platform"/>
            <consortium name="The Broad Institute Genome Sequencing Center for Infectious Disease"/>
            <person name="Neafsey D."/>
            <person name="Duraisingh M."/>
            <person name="Young S.K."/>
            <person name="Zeng Q."/>
            <person name="Gargeya S."/>
            <person name="Abouelleil A."/>
            <person name="Alvarado L."/>
            <person name="Chapman S.B."/>
            <person name="Gainer-Dewar J."/>
            <person name="Goldberg J."/>
            <person name="Griggs A."/>
            <person name="Gujja S."/>
            <person name="Hansen M."/>
            <person name="Howarth C."/>
            <person name="Imamovic A."/>
            <person name="Larimer J."/>
            <person name="Pearson M."/>
            <person name="Poon T.W."/>
            <person name="Priest M."/>
            <person name="Roberts A."/>
            <person name="Saif S."/>
            <person name="Shea T."/>
            <person name="Sykes S."/>
            <person name="Wortman J."/>
            <person name="Nusbaum C."/>
            <person name="Birren B."/>
        </authorList>
    </citation>
    <scope>NUCLEOTIDE SEQUENCE [LARGE SCALE GENOMIC DNA]</scope>
    <source>
        <strain evidence="6">nilgiri</strain>
    </source>
</reference>
<evidence type="ECO:0000313" key="6">
    <source>
        <dbReference type="Proteomes" id="UP000054561"/>
    </source>
</evidence>
<dbReference type="InterPro" id="IPR010301">
    <property type="entry name" value="RRP1"/>
</dbReference>
<dbReference type="RefSeq" id="XP_012336649.1">
    <property type="nucleotide sequence ID" value="XM_012481226.1"/>
</dbReference>
<comment type="similarity">
    <text evidence="2">Belongs to the RRP1 family.</text>
</comment>
<comment type="subcellular location">
    <subcellularLocation>
        <location evidence="1">Nucleus</location>
    </subcellularLocation>
</comment>
<dbReference type="GO" id="GO:0006364">
    <property type="term" value="P:rRNA processing"/>
    <property type="evidence" value="ECO:0007669"/>
    <property type="project" value="InterPro"/>
</dbReference>
<evidence type="ECO:0000256" key="4">
    <source>
        <dbReference type="SAM" id="MobiDB-lite"/>
    </source>
</evidence>
<dbReference type="GO" id="GO:0005634">
    <property type="term" value="C:nucleus"/>
    <property type="evidence" value="ECO:0007669"/>
    <property type="project" value="UniProtKB-SubCell"/>
</dbReference>
<feature type="region of interest" description="Disordered" evidence="4">
    <location>
        <begin position="276"/>
        <end position="296"/>
    </location>
</feature>
<dbReference type="EMBL" id="KQ001686">
    <property type="protein sequence ID" value="KJP86801.1"/>
    <property type="molecule type" value="Genomic_DNA"/>
</dbReference>
<feature type="region of interest" description="Disordered" evidence="4">
    <location>
        <begin position="308"/>
        <end position="466"/>
    </location>
</feature>
<sequence length="765" mass="86494">MEEKKKKGKKKTEKSEIELLFVDLCHVNKEKRDTGIQVLIEYIKEKKVPLDGHNLSYICKGLFYYYWLCYSLEEQKVAACKISKILRNIDEADESEEKESVFLFLQSFLKVMSNKYDCLDLYRMNKFLFLFKVFQAEFLLFLHRHSWRSYYIRRYNKIMVRMFDDTNDVFYNHIDTFFKEFFGNQFYLKAKDQNEKVHIKNFVLLMDFFFKIICKTEKKHIVDVIKNKIFSVMLKLNVGKSMLEERIRRYLAKCKNTYATKALRGFYNSLVAGSTEGAGDGKKKGNKKGKKGGSQETPIFVENFEAAGEQNGSDSASAPSRDEEQICLSKGDSEVTTPGDGETGGEEQLDDVVNSKKSSKRDRASNKFNRLRELIDEGDDGDTGADLDSDVGSDTDSDMGSDVGSDLGSDKGSDVGSDMDNGVGSDTGSDVNGDSGRGKKKALKRKGEQNDNPNDKKKKKKKKKSNMLEWIMMQDNLLSQLEPFSSDGEAKHKHSIIDFIHKSKPGFSGNIIIENKGKSDLPIYAIDKSDLRGGCIQKRKLKVNKLLKKKKSSVCSGGSCNGSNSQICQAHECYTLLANDEGEDLCVRLGDTDGGDAASDEDHKNVHIGQVKKKMGKNKVDKAKKGKKIEKLAKEGKVIKLAKQSKFAKLAKKNKMAKMAKKNRKSKKEKRNSMIGPGGEDKNKSTLSKGVATDAKQKTGERRKNGMIKKTILKKGKSKSHVTKKVHFNLNKNTIEYIPRIKKKNVNSYFFLDNFRNLINVPAFL</sequence>
<dbReference type="AlphaFoldDB" id="A0A0D9QM45"/>
<evidence type="ECO:0008006" key="7">
    <source>
        <dbReference type="Google" id="ProtNLM"/>
    </source>
</evidence>
<feature type="compositionally biased region" description="Basic residues" evidence="4">
    <location>
        <begin position="456"/>
        <end position="465"/>
    </location>
</feature>
<feature type="compositionally biased region" description="Basic and acidic residues" evidence="4">
    <location>
        <begin position="361"/>
        <end position="375"/>
    </location>
</feature>
<evidence type="ECO:0000256" key="1">
    <source>
        <dbReference type="ARBA" id="ARBA00004123"/>
    </source>
</evidence>
<proteinExistence type="inferred from homology"/>
<feature type="compositionally biased region" description="Basic and acidic residues" evidence="4">
    <location>
        <begin position="445"/>
        <end position="455"/>
    </location>
</feature>
<feature type="compositionally biased region" description="Basic residues" evidence="4">
    <location>
        <begin position="650"/>
        <end position="670"/>
    </location>
</feature>
<evidence type="ECO:0000313" key="5">
    <source>
        <dbReference type="EMBL" id="KJP86801.1"/>
    </source>
</evidence>
<evidence type="ECO:0000256" key="3">
    <source>
        <dbReference type="ARBA" id="ARBA00023242"/>
    </source>
</evidence>
<dbReference type="Pfam" id="PF05997">
    <property type="entry name" value="Nop52"/>
    <property type="match status" value="1"/>
</dbReference>
<evidence type="ECO:0000256" key="2">
    <source>
        <dbReference type="ARBA" id="ARBA00006374"/>
    </source>
</evidence>
<name>A0A0D9QM45_PLAFR</name>
<keyword evidence="3" id="KW-0539">Nucleus</keyword>
<organism evidence="5 6">
    <name type="scientific">Plasmodium fragile</name>
    <dbReference type="NCBI Taxonomy" id="5857"/>
    <lineage>
        <taxon>Eukaryota</taxon>
        <taxon>Sar</taxon>
        <taxon>Alveolata</taxon>
        <taxon>Apicomplexa</taxon>
        <taxon>Aconoidasida</taxon>
        <taxon>Haemosporida</taxon>
        <taxon>Plasmodiidae</taxon>
        <taxon>Plasmodium</taxon>
        <taxon>Plasmodium (Plasmodium)</taxon>
    </lineage>
</organism>
<dbReference type="GeneID" id="24268929"/>
<dbReference type="VEuPathDB" id="PlasmoDB:AK88_03615"/>
<dbReference type="GO" id="GO:0030688">
    <property type="term" value="C:preribosome, small subunit precursor"/>
    <property type="evidence" value="ECO:0007669"/>
    <property type="project" value="InterPro"/>
</dbReference>